<dbReference type="PANTHER" id="PTHR43802">
    <property type="entry name" value="ENOYL-COA HYDRATASE"/>
    <property type="match status" value="1"/>
</dbReference>
<dbReference type="Gene3D" id="3.90.226.10">
    <property type="entry name" value="2-enoyl-CoA Hydratase, Chain A, domain 1"/>
    <property type="match status" value="1"/>
</dbReference>
<name>A0A381PNC8_9ZZZZ</name>
<dbReference type="NCBIfam" id="NF006140">
    <property type="entry name" value="PRK08290.1"/>
    <property type="match status" value="1"/>
</dbReference>
<dbReference type="AlphaFoldDB" id="A0A381PNC8"/>
<dbReference type="EMBL" id="UINC01001039">
    <property type="protein sequence ID" value="SUZ68525.1"/>
    <property type="molecule type" value="Genomic_DNA"/>
</dbReference>
<reference evidence="2" key="1">
    <citation type="submission" date="2018-05" db="EMBL/GenBank/DDBJ databases">
        <authorList>
            <person name="Lanie J.A."/>
            <person name="Ng W.-L."/>
            <person name="Kazmierczak K.M."/>
            <person name="Andrzejewski T.M."/>
            <person name="Davidsen T.M."/>
            <person name="Wayne K.J."/>
            <person name="Tettelin H."/>
            <person name="Glass J.I."/>
            <person name="Rusch D."/>
            <person name="Podicherti R."/>
            <person name="Tsui H.-C.T."/>
            <person name="Winkler M.E."/>
        </authorList>
    </citation>
    <scope>NUCLEOTIDE SEQUENCE</scope>
</reference>
<dbReference type="Pfam" id="PF00378">
    <property type="entry name" value="ECH_1"/>
    <property type="match status" value="1"/>
</dbReference>
<proteinExistence type="inferred from homology"/>
<evidence type="ECO:0000256" key="1">
    <source>
        <dbReference type="ARBA" id="ARBA00005254"/>
    </source>
</evidence>
<dbReference type="InterPro" id="IPR001753">
    <property type="entry name" value="Enoyl-CoA_hydra/iso"/>
</dbReference>
<evidence type="ECO:0000313" key="2">
    <source>
        <dbReference type="EMBL" id="SUZ68525.1"/>
    </source>
</evidence>
<gene>
    <name evidence="2" type="ORF">METZ01_LOCUS21379</name>
</gene>
<dbReference type="CDD" id="cd06558">
    <property type="entry name" value="crotonase-like"/>
    <property type="match status" value="1"/>
</dbReference>
<protein>
    <recommendedName>
        <fullName evidence="3">Enoyl-CoA hydratase</fullName>
    </recommendedName>
</protein>
<comment type="similarity">
    <text evidence="1">Belongs to the enoyl-CoA hydratase/isomerase family.</text>
</comment>
<evidence type="ECO:0008006" key="3">
    <source>
        <dbReference type="Google" id="ProtNLM"/>
    </source>
</evidence>
<dbReference type="PANTHER" id="PTHR43802:SF1">
    <property type="entry name" value="IP11341P-RELATED"/>
    <property type="match status" value="1"/>
</dbReference>
<accession>A0A381PNC8</accession>
<dbReference type="InterPro" id="IPR029045">
    <property type="entry name" value="ClpP/crotonase-like_dom_sf"/>
</dbReference>
<organism evidence="2">
    <name type="scientific">marine metagenome</name>
    <dbReference type="NCBI Taxonomy" id="408172"/>
    <lineage>
        <taxon>unclassified sequences</taxon>
        <taxon>metagenomes</taxon>
        <taxon>ecological metagenomes</taxon>
    </lineage>
</organism>
<dbReference type="SUPFAM" id="SSF52096">
    <property type="entry name" value="ClpP/crotonase"/>
    <property type="match status" value="1"/>
</dbReference>
<sequence length="276" mass="30221">MEYERIHYDVPADAVARITLNRPEAANAQDYLMLSELNSAFDVAAADEDIRVVVLAAEGRHFSSGHDLGSPNPDMNDFPTVGTQCHFDAAGTEGYMAREAEMYLGLCWRWRNLAKPTIAQVQGKVIAGGLMLVWPMDLIVAADDATFSDPVVAFNVNGIEYFAHPFEAGTRLAKEMLFTGRSIPAEELLARGMVNRVVPRAELEEATLELASHIAKRPMFGLTLAKQSVNQTVDATGMYSALQAAFSLHHVGHSHNMEVHGRRVDPSGIDVIRSEA</sequence>